<evidence type="ECO:0000313" key="1">
    <source>
        <dbReference type="EMBL" id="CAG9562363.1"/>
    </source>
</evidence>
<keyword evidence="2" id="KW-1185">Reference proteome</keyword>
<dbReference type="Proteomes" id="UP000789524">
    <property type="component" value="Unassembled WGS sequence"/>
</dbReference>
<name>A0A8J2QNU6_9NEOP</name>
<protein>
    <submittedName>
        <fullName evidence="1">(African queen) hypothetical protein</fullName>
    </submittedName>
</protein>
<dbReference type="EMBL" id="CAKASE010000048">
    <property type="protein sequence ID" value="CAG9562363.1"/>
    <property type="molecule type" value="Genomic_DNA"/>
</dbReference>
<accession>A0A8J2QNU6</accession>
<evidence type="ECO:0000313" key="2">
    <source>
        <dbReference type="Proteomes" id="UP000789524"/>
    </source>
</evidence>
<dbReference type="AlphaFoldDB" id="A0A8J2QNU6"/>
<reference evidence="1" key="1">
    <citation type="submission" date="2021-09" db="EMBL/GenBank/DDBJ databases">
        <authorList>
            <person name="Martin H S."/>
        </authorList>
    </citation>
    <scope>NUCLEOTIDE SEQUENCE</scope>
</reference>
<comment type="caution">
    <text evidence="1">The sequence shown here is derived from an EMBL/GenBank/DDBJ whole genome shotgun (WGS) entry which is preliminary data.</text>
</comment>
<organism evidence="1 2">
    <name type="scientific">Danaus chrysippus</name>
    <name type="common">African queen</name>
    <dbReference type="NCBI Taxonomy" id="151541"/>
    <lineage>
        <taxon>Eukaryota</taxon>
        <taxon>Metazoa</taxon>
        <taxon>Ecdysozoa</taxon>
        <taxon>Arthropoda</taxon>
        <taxon>Hexapoda</taxon>
        <taxon>Insecta</taxon>
        <taxon>Pterygota</taxon>
        <taxon>Neoptera</taxon>
        <taxon>Endopterygota</taxon>
        <taxon>Lepidoptera</taxon>
        <taxon>Glossata</taxon>
        <taxon>Ditrysia</taxon>
        <taxon>Papilionoidea</taxon>
        <taxon>Nymphalidae</taxon>
        <taxon>Danainae</taxon>
        <taxon>Danaini</taxon>
        <taxon>Danaina</taxon>
        <taxon>Danaus</taxon>
        <taxon>Anosia</taxon>
    </lineage>
</organism>
<gene>
    <name evidence="1" type="ORF">DCHRY22_LOCUS3708</name>
</gene>
<proteinExistence type="predicted"/>
<sequence>MMRAGRGSGALSSPRDTKRGRFLITSDVTDIFLSVSQRARVRRTLCRAILNLVLVNRSVGVNRFMRGDVRYENVMM</sequence>